<accession>A0ABS8WZG8</accession>
<evidence type="ECO:0000313" key="2">
    <source>
        <dbReference type="Proteomes" id="UP000823775"/>
    </source>
</evidence>
<dbReference type="Proteomes" id="UP000823775">
    <property type="component" value="Unassembled WGS sequence"/>
</dbReference>
<feature type="non-terminal residue" evidence="1">
    <location>
        <position position="152"/>
    </location>
</feature>
<protein>
    <submittedName>
        <fullName evidence="1">Uncharacterized protein</fullName>
    </submittedName>
</protein>
<evidence type="ECO:0000313" key="1">
    <source>
        <dbReference type="EMBL" id="MCE3216951.1"/>
    </source>
</evidence>
<organism evidence="1 2">
    <name type="scientific">Datura stramonium</name>
    <name type="common">Jimsonweed</name>
    <name type="synonym">Common thornapple</name>
    <dbReference type="NCBI Taxonomy" id="4076"/>
    <lineage>
        <taxon>Eukaryota</taxon>
        <taxon>Viridiplantae</taxon>
        <taxon>Streptophyta</taxon>
        <taxon>Embryophyta</taxon>
        <taxon>Tracheophyta</taxon>
        <taxon>Spermatophyta</taxon>
        <taxon>Magnoliopsida</taxon>
        <taxon>eudicotyledons</taxon>
        <taxon>Gunneridae</taxon>
        <taxon>Pentapetalae</taxon>
        <taxon>asterids</taxon>
        <taxon>lamiids</taxon>
        <taxon>Solanales</taxon>
        <taxon>Solanaceae</taxon>
        <taxon>Solanoideae</taxon>
        <taxon>Datureae</taxon>
        <taxon>Datura</taxon>
    </lineage>
</organism>
<comment type="caution">
    <text evidence="1">The sequence shown here is derived from an EMBL/GenBank/DDBJ whole genome shotgun (WGS) entry which is preliminary data.</text>
</comment>
<keyword evidence="2" id="KW-1185">Reference proteome</keyword>
<dbReference type="EMBL" id="JACEIK010015242">
    <property type="protein sequence ID" value="MCE3216951.1"/>
    <property type="molecule type" value="Genomic_DNA"/>
</dbReference>
<reference evidence="1 2" key="1">
    <citation type="journal article" date="2021" name="BMC Genomics">
        <title>Datura genome reveals duplications of psychoactive alkaloid biosynthetic genes and high mutation rate following tissue culture.</title>
        <authorList>
            <person name="Rajewski A."/>
            <person name="Carter-House D."/>
            <person name="Stajich J."/>
            <person name="Litt A."/>
        </authorList>
    </citation>
    <scope>NUCLEOTIDE SEQUENCE [LARGE SCALE GENOMIC DNA]</scope>
    <source>
        <strain evidence="1">AR-01</strain>
    </source>
</reference>
<name>A0ABS8WZG8_DATST</name>
<proteinExistence type="predicted"/>
<sequence>MEKKGEEEREGCMVIFGFRPLGQSGFGQRRWWKEEGSGARGRLVAAVVRRERRGWLVQRPEMDSDGRRWASMVVVWFSVSRPEIIVREDEDGRRILGVQLLTSRVFSLAERRVRRCRRIGGSGWLGFNQAIWVGLRVMNGSRIGKLGRLQLM</sequence>
<gene>
    <name evidence="1" type="ORF">HAX54_009645</name>
</gene>